<organism evidence="8 9">
    <name type="scientific">Aspergillus pseudoustus</name>
    <dbReference type="NCBI Taxonomy" id="1810923"/>
    <lineage>
        <taxon>Eukaryota</taxon>
        <taxon>Fungi</taxon>
        <taxon>Dikarya</taxon>
        <taxon>Ascomycota</taxon>
        <taxon>Pezizomycotina</taxon>
        <taxon>Eurotiomycetes</taxon>
        <taxon>Eurotiomycetidae</taxon>
        <taxon>Eurotiales</taxon>
        <taxon>Aspergillaceae</taxon>
        <taxon>Aspergillus</taxon>
        <taxon>Aspergillus subgen. Nidulantes</taxon>
    </lineage>
</organism>
<evidence type="ECO:0000313" key="9">
    <source>
        <dbReference type="Proteomes" id="UP001610446"/>
    </source>
</evidence>
<comment type="subcellular location">
    <subcellularLocation>
        <location evidence="1">Nucleus</location>
    </subcellularLocation>
</comment>
<dbReference type="PANTHER" id="PTHR40626">
    <property type="entry name" value="MIP31509P"/>
    <property type="match status" value="1"/>
</dbReference>
<evidence type="ECO:0000256" key="3">
    <source>
        <dbReference type="ARBA" id="ARBA00022737"/>
    </source>
</evidence>
<evidence type="ECO:0000256" key="5">
    <source>
        <dbReference type="ARBA" id="ARBA00022833"/>
    </source>
</evidence>
<reference evidence="8 9" key="1">
    <citation type="submission" date="2024-07" db="EMBL/GenBank/DDBJ databases">
        <title>Section-level genome sequencing and comparative genomics of Aspergillus sections Usti and Cavernicolus.</title>
        <authorList>
            <consortium name="Lawrence Berkeley National Laboratory"/>
            <person name="Nybo J.L."/>
            <person name="Vesth T.C."/>
            <person name="Theobald S."/>
            <person name="Frisvad J.C."/>
            <person name="Larsen T.O."/>
            <person name="Kjaerboelling I."/>
            <person name="Rothschild-Mancinelli K."/>
            <person name="Lyhne E.K."/>
            <person name="Kogle M.E."/>
            <person name="Barry K."/>
            <person name="Clum A."/>
            <person name="Na H."/>
            <person name="Ledsgaard L."/>
            <person name="Lin J."/>
            <person name="Lipzen A."/>
            <person name="Kuo A."/>
            <person name="Riley R."/>
            <person name="Mondo S."/>
            <person name="Labutti K."/>
            <person name="Haridas S."/>
            <person name="Pangalinan J."/>
            <person name="Salamov A.A."/>
            <person name="Simmons B.A."/>
            <person name="Magnuson J.K."/>
            <person name="Chen J."/>
            <person name="Drula E."/>
            <person name="Henrissat B."/>
            <person name="Wiebenga A."/>
            <person name="Lubbers R.J."/>
            <person name="Gomes A.C."/>
            <person name="Makela M.R."/>
            <person name="Stajich J."/>
            <person name="Grigoriev I.V."/>
            <person name="Mortensen U.H."/>
            <person name="De Vries R.P."/>
            <person name="Baker S.E."/>
            <person name="Andersen M.R."/>
        </authorList>
    </citation>
    <scope>NUCLEOTIDE SEQUENCE [LARGE SCALE GENOMIC DNA]</scope>
    <source>
        <strain evidence="8 9">CBS 123904</strain>
    </source>
</reference>
<keyword evidence="5" id="KW-0862">Zinc</keyword>
<keyword evidence="4" id="KW-0863">Zinc-finger</keyword>
<keyword evidence="3" id="KW-0677">Repeat</keyword>
<feature type="domain" description="Xylanolytic transcriptional activator regulatory" evidence="7">
    <location>
        <begin position="139"/>
        <end position="439"/>
    </location>
</feature>
<gene>
    <name evidence="8" type="ORF">BJY01DRAFT_247910</name>
</gene>
<name>A0ABR4JY66_9EURO</name>
<protein>
    <recommendedName>
        <fullName evidence="7">Xylanolytic transcriptional activator regulatory domain-containing protein</fullName>
    </recommendedName>
</protein>
<evidence type="ECO:0000259" key="7">
    <source>
        <dbReference type="Pfam" id="PF04082"/>
    </source>
</evidence>
<keyword evidence="9" id="KW-1185">Reference proteome</keyword>
<comment type="caution">
    <text evidence="8">The sequence shown here is derived from an EMBL/GenBank/DDBJ whole genome shotgun (WGS) entry which is preliminary data.</text>
</comment>
<dbReference type="EMBL" id="JBFXLU010000076">
    <property type="protein sequence ID" value="KAL2844985.1"/>
    <property type="molecule type" value="Genomic_DNA"/>
</dbReference>
<keyword evidence="6" id="KW-0539">Nucleus</keyword>
<evidence type="ECO:0000313" key="8">
    <source>
        <dbReference type="EMBL" id="KAL2844985.1"/>
    </source>
</evidence>
<dbReference type="CDD" id="cd12148">
    <property type="entry name" value="fungal_TF_MHR"/>
    <property type="match status" value="1"/>
</dbReference>
<dbReference type="Proteomes" id="UP001610446">
    <property type="component" value="Unassembled WGS sequence"/>
</dbReference>
<evidence type="ECO:0000256" key="4">
    <source>
        <dbReference type="ARBA" id="ARBA00022771"/>
    </source>
</evidence>
<proteinExistence type="predicted"/>
<evidence type="ECO:0000256" key="2">
    <source>
        <dbReference type="ARBA" id="ARBA00022723"/>
    </source>
</evidence>
<dbReference type="Pfam" id="PF04082">
    <property type="entry name" value="Fungal_trans"/>
    <property type="match status" value="1"/>
</dbReference>
<dbReference type="InterPro" id="IPR051059">
    <property type="entry name" value="VerF-like"/>
</dbReference>
<evidence type="ECO:0000256" key="6">
    <source>
        <dbReference type="ARBA" id="ARBA00023242"/>
    </source>
</evidence>
<sequence>MATHVSAPVNSEASLPWAHPTSNFGDFDLFIDSMGMPYTNDLSGILPLSPSPLFGNVGSQSTCAAVPETTTIRSSVPYFDEFSSTFPLFEPPSSARSGQEPWKLAQQDWNHLLAAIHSFSAVIPAFSPPSRHTMTRYLATYFSGFHRHLPFLHLPTFSPVQCPVELLLAMAAIGAQSAFDNDNAVMFFRASHAIVMGHLRCRKDELCRRTFPASYGESQVLDSQRLEDSSSGRDSASNVALFDPLPAVQTLLLLMAIATWGNSNAIYNEAIGLQNTLTRLVREERLLERQTEIPRDITWHQWIVLEGFKRTMAIVFCFFIFHTIVYDIPPPILNSELNIHLPSREKVWAARSEKEWCESWNEPEVEQPFQSAFSSLFTKRANDGIESLKGYSSLGGYTLVLALIQHIYFLREISKYKSRSEQNISPTDMAEVEQALRNWQSAWYTDPESSFSPGSPQGPISFNSTALLRMAYIRLTVNVGPWRALNTHDPNEIANSIHQSPGLEPTHKLNRAVLYSAHALSIPVKIGVNIVARNQAFTWSLQHALCALECAFVLSKWLIAMHSRGPGVPLDEEESRLLAYIVDMVVEADPGFRSANDGAAVPHLPDLCARVIQIWAKLLSGEAVWDVVRMIGKALDSYSQILKRQPALG</sequence>
<evidence type="ECO:0000256" key="1">
    <source>
        <dbReference type="ARBA" id="ARBA00004123"/>
    </source>
</evidence>
<dbReference type="PANTHER" id="PTHR40626:SF10">
    <property type="entry name" value="C2H2-TYPE DOMAIN-CONTAINING PROTEIN"/>
    <property type="match status" value="1"/>
</dbReference>
<dbReference type="InterPro" id="IPR007219">
    <property type="entry name" value="XnlR_reg_dom"/>
</dbReference>
<accession>A0ABR4JY66</accession>
<keyword evidence="2" id="KW-0479">Metal-binding</keyword>